<dbReference type="PANTHER" id="PTHR47506">
    <property type="entry name" value="TRANSCRIPTIONAL REGULATORY PROTEIN"/>
    <property type="match status" value="1"/>
</dbReference>
<proteinExistence type="predicted"/>
<dbReference type="STRING" id="195105.CN97_18180"/>
<keyword evidence="2 4" id="KW-0238">DNA-binding</keyword>
<dbReference type="RefSeq" id="WP_084684132.1">
    <property type="nucleotide sequence ID" value="NZ_CAMIFG010000002.1"/>
</dbReference>
<evidence type="ECO:0000256" key="3">
    <source>
        <dbReference type="ARBA" id="ARBA00023163"/>
    </source>
</evidence>
<feature type="DNA-binding region" description="H-T-H motif" evidence="4">
    <location>
        <begin position="33"/>
        <end position="52"/>
    </location>
</feature>
<organism evidence="6 7">
    <name type="scientific">Haematobacter massiliensis</name>
    <dbReference type="NCBI Taxonomy" id="195105"/>
    <lineage>
        <taxon>Bacteria</taxon>
        <taxon>Pseudomonadati</taxon>
        <taxon>Pseudomonadota</taxon>
        <taxon>Alphaproteobacteria</taxon>
        <taxon>Rhodobacterales</taxon>
        <taxon>Paracoccaceae</taxon>
        <taxon>Haematobacter</taxon>
    </lineage>
</organism>
<dbReference type="Gene3D" id="1.10.357.10">
    <property type="entry name" value="Tetracycline Repressor, domain 2"/>
    <property type="match status" value="1"/>
</dbReference>
<accession>A0A086Y325</accession>
<keyword evidence="7" id="KW-1185">Reference proteome</keyword>
<dbReference type="EMBL" id="JGYG01000007">
    <property type="protein sequence ID" value="KFI28675.1"/>
    <property type="molecule type" value="Genomic_DNA"/>
</dbReference>
<gene>
    <name evidence="6" type="ORF">CN97_18180</name>
</gene>
<evidence type="ECO:0000256" key="4">
    <source>
        <dbReference type="PROSITE-ProRule" id="PRU00335"/>
    </source>
</evidence>
<dbReference type="PRINTS" id="PR00455">
    <property type="entry name" value="HTHTETR"/>
</dbReference>
<evidence type="ECO:0000256" key="1">
    <source>
        <dbReference type="ARBA" id="ARBA00023015"/>
    </source>
</evidence>
<dbReference type="GO" id="GO:0003677">
    <property type="term" value="F:DNA binding"/>
    <property type="evidence" value="ECO:0007669"/>
    <property type="project" value="UniProtKB-UniRule"/>
</dbReference>
<dbReference type="InterPro" id="IPR001647">
    <property type="entry name" value="HTH_TetR"/>
</dbReference>
<evidence type="ECO:0000259" key="5">
    <source>
        <dbReference type="PROSITE" id="PS50977"/>
    </source>
</evidence>
<dbReference type="Gene3D" id="1.10.10.60">
    <property type="entry name" value="Homeodomain-like"/>
    <property type="match status" value="1"/>
</dbReference>
<evidence type="ECO:0000313" key="7">
    <source>
        <dbReference type="Proteomes" id="UP000028826"/>
    </source>
</evidence>
<dbReference type="PROSITE" id="PS50977">
    <property type="entry name" value="HTH_TETR_2"/>
    <property type="match status" value="1"/>
</dbReference>
<dbReference type="InterPro" id="IPR009057">
    <property type="entry name" value="Homeodomain-like_sf"/>
</dbReference>
<keyword evidence="1" id="KW-0805">Transcription regulation</keyword>
<name>A0A086Y325_9RHOB</name>
<sequence>MTRSSRSLMAANRKKILAAAMDLFRARGAAAVGIAEVMHRAGMTQGGFYKHFVSKDALAAAACAAAFAEAEHAWRSVVTEGQDEAAERLRTFYLRPRPAERTCPILSFAADVRNAPDTLLATEWRAGILRLVALYGELAGLPPDAARVAVASLAGARLLGFGGALLDDRDAAASFLDETAASPHARPEGQ</sequence>
<feature type="domain" description="HTH tetR-type" evidence="5">
    <location>
        <begin position="10"/>
        <end position="70"/>
    </location>
</feature>
<reference evidence="6 7" key="1">
    <citation type="submission" date="2014-03" db="EMBL/GenBank/DDBJ databases">
        <title>Genome of Haematobacter massiliensis CCUG 47968.</title>
        <authorList>
            <person name="Wang D."/>
            <person name="Wang G."/>
        </authorList>
    </citation>
    <scope>NUCLEOTIDE SEQUENCE [LARGE SCALE GENOMIC DNA]</scope>
    <source>
        <strain evidence="6 7">CCUG 47968</strain>
    </source>
</reference>
<dbReference type="Proteomes" id="UP000028826">
    <property type="component" value="Unassembled WGS sequence"/>
</dbReference>
<dbReference type="eggNOG" id="COG1309">
    <property type="taxonomic scope" value="Bacteria"/>
</dbReference>
<dbReference type="AlphaFoldDB" id="A0A086Y325"/>
<evidence type="ECO:0000256" key="2">
    <source>
        <dbReference type="ARBA" id="ARBA00023125"/>
    </source>
</evidence>
<dbReference type="Pfam" id="PF00440">
    <property type="entry name" value="TetR_N"/>
    <property type="match status" value="1"/>
</dbReference>
<dbReference type="PANTHER" id="PTHR47506:SF7">
    <property type="entry name" value="TRANSCRIPTIONAL REGULATORY PROTEIN"/>
    <property type="match status" value="1"/>
</dbReference>
<protein>
    <submittedName>
        <fullName evidence="6">TetR family transcriptional regulator</fullName>
    </submittedName>
</protein>
<keyword evidence="3" id="KW-0804">Transcription</keyword>
<comment type="caution">
    <text evidence="6">The sequence shown here is derived from an EMBL/GenBank/DDBJ whole genome shotgun (WGS) entry which is preliminary data.</text>
</comment>
<evidence type="ECO:0000313" key="6">
    <source>
        <dbReference type="EMBL" id="KFI28675.1"/>
    </source>
</evidence>
<dbReference type="SUPFAM" id="SSF46689">
    <property type="entry name" value="Homeodomain-like"/>
    <property type="match status" value="1"/>
</dbReference>